<dbReference type="InterPro" id="IPR041588">
    <property type="entry name" value="Integrase_H2C2"/>
</dbReference>
<dbReference type="InterPro" id="IPR001584">
    <property type="entry name" value="Integrase_cat-core"/>
</dbReference>
<dbReference type="InterPro" id="IPR041373">
    <property type="entry name" value="RT_RNaseH"/>
</dbReference>
<dbReference type="Proteomes" id="UP000069940">
    <property type="component" value="Unassembled WGS sequence"/>
</dbReference>
<dbReference type="InterPro" id="IPR021109">
    <property type="entry name" value="Peptidase_aspartic_dom_sf"/>
</dbReference>
<reference evidence="14" key="1">
    <citation type="journal article" date="2015" name="Proc. Natl. Acad. Sci. U.S.A.">
        <title>Genome sequence of the Asian Tiger mosquito, Aedes albopictus, reveals insights into its biology, genetics, and evolution.</title>
        <authorList>
            <person name="Chen X.G."/>
            <person name="Jiang X."/>
            <person name="Gu J."/>
            <person name="Xu M."/>
            <person name="Wu Y."/>
            <person name="Deng Y."/>
            <person name="Zhang C."/>
            <person name="Bonizzoni M."/>
            <person name="Dermauw W."/>
            <person name="Vontas J."/>
            <person name="Armbruster P."/>
            <person name="Huang X."/>
            <person name="Yang Y."/>
            <person name="Zhang H."/>
            <person name="He W."/>
            <person name="Peng H."/>
            <person name="Liu Y."/>
            <person name="Wu K."/>
            <person name="Chen J."/>
            <person name="Lirakis M."/>
            <person name="Topalis P."/>
            <person name="Van Leeuwen T."/>
            <person name="Hall A.B."/>
            <person name="Jiang X."/>
            <person name="Thorpe C."/>
            <person name="Mueller R.L."/>
            <person name="Sun C."/>
            <person name="Waterhouse R.M."/>
            <person name="Yan G."/>
            <person name="Tu Z.J."/>
            <person name="Fang X."/>
            <person name="James A.A."/>
        </authorList>
    </citation>
    <scope>NUCLEOTIDE SEQUENCE [LARGE SCALE GENOMIC DNA]</scope>
    <source>
        <strain evidence="14">Foshan</strain>
    </source>
</reference>
<dbReference type="GeneID" id="134288128"/>
<dbReference type="InterPro" id="IPR036397">
    <property type="entry name" value="RNaseH_sf"/>
</dbReference>
<keyword evidence="2" id="KW-0808">Transferase</keyword>
<dbReference type="InterPro" id="IPR043128">
    <property type="entry name" value="Rev_trsase/Diguanyl_cyclase"/>
</dbReference>
<accession>A0ABM1XNK4</accession>
<dbReference type="InterPro" id="IPR000477">
    <property type="entry name" value="RT_dom"/>
</dbReference>
<dbReference type="PANTHER" id="PTHR37984">
    <property type="entry name" value="PROTEIN CBG26694"/>
    <property type="match status" value="1"/>
</dbReference>
<keyword evidence="8" id="KW-0479">Metal-binding</keyword>
<evidence type="ECO:0000259" key="11">
    <source>
        <dbReference type="PROSITE" id="PS50878"/>
    </source>
</evidence>
<keyword evidence="3" id="KW-0548">Nucleotidyltransferase</keyword>
<keyword evidence="6" id="KW-0378">Hydrolase</keyword>
<proteinExistence type="predicted"/>
<dbReference type="Gene3D" id="4.10.60.10">
    <property type="entry name" value="Zinc finger, CCHC-type"/>
    <property type="match status" value="1"/>
</dbReference>
<dbReference type="InterPro" id="IPR043502">
    <property type="entry name" value="DNA/RNA_pol_sf"/>
</dbReference>
<feature type="region of interest" description="Disordered" evidence="9">
    <location>
        <begin position="267"/>
        <end position="291"/>
    </location>
</feature>
<evidence type="ECO:0000256" key="5">
    <source>
        <dbReference type="ARBA" id="ARBA00022759"/>
    </source>
</evidence>
<dbReference type="InterPro" id="IPR050951">
    <property type="entry name" value="Retrovirus_Pol_polyprotein"/>
</dbReference>
<keyword evidence="14" id="KW-1185">Reference proteome</keyword>
<feature type="domain" description="Integrase catalytic" evidence="12">
    <location>
        <begin position="1043"/>
        <end position="1196"/>
    </location>
</feature>
<name>A0ABM1XNK4_AEDAL</name>
<dbReference type="Pfam" id="PF17921">
    <property type="entry name" value="Integrase_H2C2"/>
    <property type="match status" value="1"/>
</dbReference>
<keyword evidence="5" id="KW-0255">Endonuclease</keyword>
<feature type="region of interest" description="Disordered" evidence="9">
    <location>
        <begin position="1206"/>
        <end position="1240"/>
    </location>
</feature>
<dbReference type="CDD" id="cd09274">
    <property type="entry name" value="RNase_HI_RT_Ty3"/>
    <property type="match status" value="1"/>
</dbReference>
<evidence type="ECO:0000259" key="10">
    <source>
        <dbReference type="PROSITE" id="PS50158"/>
    </source>
</evidence>
<dbReference type="PROSITE" id="PS50158">
    <property type="entry name" value="ZF_CCHC"/>
    <property type="match status" value="1"/>
</dbReference>
<dbReference type="SUPFAM" id="SSF53098">
    <property type="entry name" value="Ribonuclease H-like"/>
    <property type="match status" value="1"/>
</dbReference>
<organism evidence="13 14">
    <name type="scientific">Aedes albopictus</name>
    <name type="common">Asian tiger mosquito</name>
    <name type="synonym">Stegomyia albopicta</name>
    <dbReference type="NCBI Taxonomy" id="7160"/>
    <lineage>
        <taxon>Eukaryota</taxon>
        <taxon>Metazoa</taxon>
        <taxon>Ecdysozoa</taxon>
        <taxon>Arthropoda</taxon>
        <taxon>Hexapoda</taxon>
        <taxon>Insecta</taxon>
        <taxon>Pterygota</taxon>
        <taxon>Neoptera</taxon>
        <taxon>Endopterygota</taxon>
        <taxon>Diptera</taxon>
        <taxon>Nematocera</taxon>
        <taxon>Culicoidea</taxon>
        <taxon>Culicidae</taxon>
        <taxon>Culicinae</taxon>
        <taxon>Aedini</taxon>
        <taxon>Aedes</taxon>
        <taxon>Stegomyia</taxon>
    </lineage>
</organism>
<dbReference type="SMART" id="SM00343">
    <property type="entry name" value="ZnF_C2HC"/>
    <property type="match status" value="2"/>
</dbReference>
<dbReference type="Pfam" id="PF00078">
    <property type="entry name" value="RVT_1"/>
    <property type="match status" value="1"/>
</dbReference>
<evidence type="ECO:0000256" key="2">
    <source>
        <dbReference type="ARBA" id="ARBA00022679"/>
    </source>
</evidence>
<dbReference type="InterPro" id="IPR001878">
    <property type="entry name" value="Znf_CCHC"/>
</dbReference>
<evidence type="ECO:0000256" key="6">
    <source>
        <dbReference type="ARBA" id="ARBA00022801"/>
    </source>
</evidence>
<feature type="domain" description="CCHC-type" evidence="10">
    <location>
        <begin position="242"/>
        <end position="257"/>
    </location>
</feature>
<evidence type="ECO:0000256" key="3">
    <source>
        <dbReference type="ARBA" id="ARBA00022695"/>
    </source>
</evidence>
<dbReference type="CDD" id="cd01647">
    <property type="entry name" value="RT_LTR"/>
    <property type="match status" value="1"/>
</dbReference>
<dbReference type="SUPFAM" id="SSF50630">
    <property type="entry name" value="Acid proteases"/>
    <property type="match status" value="1"/>
</dbReference>
<dbReference type="EC" id="2.7.7.49" evidence="1"/>
<protein>
    <recommendedName>
        <fullName evidence="1">RNA-directed DNA polymerase</fullName>
        <ecNumber evidence="1">2.7.7.49</ecNumber>
    </recommendedName>
</protein>
<feature type="domain" description="Reverse transcriptase" evidence="11">
    <location>
        <begin position="502"/>
        <end position="679"/>
    </location>
</feature>
<evidence type="ECO:0000256" key="1">
    <source>
        <dbReference type="ARBA" id="ARBA00012493"/>
    </source>
</evidence>
<dbReference type="Gene3D" id="1.10.340.70">
    <property type="match status" value="1"/>
</dbReference>
<dbReference type="SUPFAM" id="SSF57756">
    <property type="entry name" value="Retrovirus zinc finger-like domains"/>
    <property type="match status" value="1"/>
</dbReference>
<evidence type="ECO:0000256" key="4">
    <source>
        <dbReference type="ARBA" id="ARBA00022722"/>
    </source>
</evidence>
<keyword evidence="8" id="KW-0862">Zinc</keyword>
<keyword evidence="4" id="KW-0540">Nuclease</keyword>
<dbReference type="Gene3D" id="3.30.420.10">
    <property type="entry name" value="Ribonuclease H-like superfamily/Ribonuclease H"/>
    <property type="match status" value="1"/>
</dbReference>
<dbReference type="PROSITE" id="PS50994">
    <property type="entry name" value="INTEGRASE"/>
    <property type="match status" value="1"/>
</dbReference>
<evidence type="ECO:0000256" key="9">
    <source>
        <dbReference type="SAM" id="MobiDB-lite"/>
    </source>
</evidence>
<evidence type="ECO:0000313" key="13">
    <source>
        <dbReference type="EnsemblMetazoa" id="AALFPA23_001311.P38559"/>
    </source>
</evidence>
<dbReference type="RefSeq" id="XP_062707866.1">
    <property type="nucleotide sequence ID" value="XM_062851882.1"/>
</dbReference>
<reference evidence="13" key="2">
    <citation type="submission" date="2025-05" db="UniProtKB">
        <authorList>
            <consortium name="EnsemblMetazoa"/>
        </authorList>
    </citation>
    <scope>IDENTIFICATION</scope>
    <source>
        <strain evidence="13">Foshan</strain>
    </source>
</reference>
<evidence type="ECO:0000259" key="12">
    <source>
        <dbReference type="PROSITE" id="PS50994"/>
    </source>
</evidence>
<keyword evidence="8" id="KW-0863">Zinc-finger</keyword>
<dbReference type="InterPro" id="IPR036875">
    <property type="entry name" value="Znf_CCHC_sf"/>
</dbReference>
<dbReference type="InterPro" id="IPR012337">
    <property type="entry name" value="RNaseH-like_sf"/>
</dbReference>
<dbReference type="Pfam" id="PF00665">
    <property type="entry name" value="rve"/>
    <property type="match status" value="1"/>
</dbReference>
<dbReference type="Gene3D" id="3.30.70.270">
    <property type="match status" value="2"/>
</dbReference>
<dbReference type="PROSITE" id="PS50878">
    <property type="entry name" value="RT_POL"/>
    <property type="match status" value="1"/>
</dbReference>
<dbReference type="PANTHER" id="PTHR37984:SF11">
    <property type="entry name" value="INTEGRASE CATALYTIC DOMAIN-CONTAINING PROTEIN"/>
    <property type="match status" value="1"/>
</dbReference>
<keyword evidence="7" id="KW-0695">RNA-directed DNA polymerase</keyword>
<dbReference type="Gene3D" id="3.10.10.10">
    <property type="entry name" value="HIV Type 1 Reverse Transcriptase, subunit A, domain 1"/>
    <property type="match status" value="1"/>
</dbReference>
<dbReference type="SUPFAM" id="SSF56672">
    <property type="entry name" value="DNA/RNA polymerases"/>
    <property type="match status" value="1"/>
</dbReference>
<dbReference type="EnsemblMetazoa" id="AALFPA23_001311.R38559">
    <property type="protein sequence ID" value="AALFPA23_001311.P38559"/>
    <property type="gene ID" value="AALFPA23_001311"/>
</dbReference>
<evidence type="ECO:0000256" key="7">
    <source>
        <dbReference type="ARBA" id="ARBA00022918"/>
    </source>
</evidence>
<dbReference type="Pfam" id="PF17917">
    <property type="entry name" value="RT_RNaseH"/>
    <property type="match status" value="1"/>
</dbReference>
<feature type="compositionally biased region" description="Basic and acidic residues" evidence="9">
    <location>
        <begin position="1215"/>
        <end position="1234"/>
    </location>
</feature>
<evidence type="ECO:0000313" key="14">
    <source>
        <dbReference type="Proteomes" id="UP000069940"/>
    </source>
</evidence>
<sequence>MDKWDIPQFKFRSLPNNVIRDEWQKYKRNFGYIAAANGEKDKTRLKNIFLARAGPDVQDVFSSLPGADVEEDEHNAIDPYKTAIEKLDEYFSPKHHAAFERNSYWTLKPMDDESMEKFLWRSLEVARKCDFGSTSEESRNIAVIDKVILFAPSELKEKLLQKETLTLDEVARMVSSYEAVKYQSSQMRGAPNTDRPSTYWGGSSSEVCKIQGPSKNPTGECFRCGRKNHYGNDPKCPARNQKCNKCSKIGHFAKRCRTTLFSQKRKADNPVEWQGKKPRPQNVSRVHDDEKENPATTSFIFSIGNGEEFIWVNVGGVLIQMMIDSGSAKNILDDQTWERMKTHGVEVEKFTTEVDQTFRAYGRDSKPLVVGLYYQNLYTHSKLFTSFILLSLDGMFDAIVSVEGVSSRVERNDTFYIVKGGSQPLLGRLTATKLGVLSMGLPSGISMVNNVSDEKRPFPKIKGVKLRIPIDKTVTPVVQHVRRPPIALLGRIEDKLSTLLKSDIIEPVSEASEWVSPLVTIVKDNGDLRLCVDMRRANQAIRREHHMMPTIEDFLPRLKTAKFFSRLDIKESYYQVELEEDSRYITTFICHKGLFRFKRLMFGISCAPEMFQKVLEQILAECENTINYIDDIIIFGKTDEEHDQALQRVLTTRKERGILLNHAKCIFKAKELDFLGHVISEDGIRPTAGKIEALEKFRAPTTAEETRSFLGLVTYVGRFLPDLATATAPLRELIQSGKHFVWQERHQKAFEQLKLMITNIQTLHFFDSSLRTRVVTDASPVALGAVLLQFESGSDDDPHVICYVSKSLTPTEKRYCQTEREALAIVWAVERLSVYLLGRKFELETDHKPLEAIFAPTSRPCARIERWVLRLQSFTFEVKYRKGSNNIADPLSRMVVEDDAEEFEKDNKFLILAITESAAVDVGEIEDAARMDGQLQLVVEALQTGVWNRKEIKDFEPFRDELGLVEDLLVRGNKLVVPEQLRKRMLELAHEGHPGESLMKRRLRDRVWWPKMDGEVTSCVKTCDGCRLVGLPSKPVPMTRRAMPTKPWVDVAIDFMGPLPSNEYLLVIIDYFSRYKEVEIMVKITAKETVNRLDKIFTRLGYPRTITLDNAKQFIGREFEQYCTIHGITLNHSTPYWPQENGLVERQNRSILKRLQISHALERDWKQDLQDYLVMYYTTPHSSTGKTPTELCFGRTIRSKLPSLGDIETAPVNTDYRDRDQALKSRQKQSEDVRRRAKESSVQIGDTVLMENLVPGNKLTTKFNPTKFKVVNRSGARVTIEDHETGKVFDRNVSHVKKVGDVSDGVAEDQDKIEQPLVESDSDEDKMGFKGFDLEEQQEQDTAVLGREFSDRERRLRRVPDRYRDFVL</sequence>
<evidence type="ECO:0000256" key="8">
    <source>
        <dbReference type="PROSITE-ProRule" id="PRU00047"/>
    </source>
</evidence>